<dbReference type="GO" id="GO:0031559">
    <property type="term" value="F:oxidosqualene cyclase activity"/>
    <property type="evidence" value="ECO:0007669"/>
    <property type="project" value="UniProtKB-ARBA"/>
</dbReference>
<evidence type="ECO:0000313" key="3">
    <source>
        <dbReference type="Proteomes" id="UP000596660"/>
    </source>
</evidence>
<dbReference type="SUPFAM" id="SSF48239">
    <property type="entry name" value="Terpenoid cyclases/Protein prenyltransferases"/>
    <property type="match status" value="1"/>
</dbReference>
<name>A0A803L6F1_CHEQI</name>
<dbReference type="InterPro" id="IPR008930">
    <property type="entry name" value="Terpenoid_cyclase/PrenylTrfase"/>
</dbReference>
<organism evidence="2 3">
    <name type="scientific">Chenopodium quinoa</name>
    <name type="common">Quinoa</name>
    <dbReference type="NCBI Taxonomy" id="63459"/>
    <lineage>
        <taxon>Eukaryota</taxon>
        <taxon>Viridiplantae</taxon>
        <taxon>Streptophyta</taxon>
        <taxon>Embryophyta</taxon>
        <taxon>Tracheophyta</taxon>
        <taxon>Spermatophyta</taxon>
        <taxon>Magnoliopsida</taxon>
        <taxon>eudicotyledons</taxon>
        <taxon>Gunneridae</taxon>
        <taxon>Pentapetalae</taxon>
        <taxon>Caryophyllales</taxon>
        <taxon>Chenopodiaceae</taxon>
        <taxon>Chenopodioideae</taxon>
        <taxon>Atripliceae</taxon>
        <taxon>Chenopodium</taxon>
    </lineage>
</organism>
<accession>A0A803L6F1</accession>
<dbReference type="OMA" id="MICKYSS"/>
<evidence type="ECO:0000256" key="1">
    <source>
        <dbReference type="ARBA" id="ARBA00009755"/>
    </source>
</evidence>
<dbReference type="PANTHER" id="PTHR11764">
    <property type="entry name" value="TERPENE CYCLASE/MUTASE FAMILY MEMBER"/>
    <property type="match status" value="1"/>
</dbReference>
<comment type="similarity">
    <text evidence="1">Belongs to the terpene cyclase/mutase family.</text>
</comment>
<dbReference type="AlphaFoldDB" id="A0A803L6F1"/>
<dbReference type="PANTHER" id="PTHR11764:SF20">
    <property type="entry name" value="LANOSTEROL SYNTHASE"/>
    <property type="match status" value="1"/>
</dbReference>
<sequence>MICKYSSVVKEAERVPVPLHRAAKVLINSQMPNGDFPQQEIMGVFNRNCMITYAAYRNIFLIWALVEYRTK</sequence>
<keyword evidence="3" id="KW-1185">Reference proteome</keyword>
<dbReference type="Gramene" id="AUR62007440-RA">
    <property type="protein sequence ID" value="AUR62007440-RA:cds"/>
    <property type="gene ID" value="AUR62007440"/>
</dbReference>
<evidence type="ECO:0000313" key="2">
    <source>
        <dbReference type="EnsemblPlants" id="AUR62007440-RA:cds"/>
    </source>
</evidence>
<reference evidence="2" key="1">
    <citation type="journal article" date="2017" name="Nature">
        <title>The genome of Chenopodium quinoa.</title>
        <authorList>
            <person name="Jarvis D.E."/>
            <person name="Ho Y.S."/>
            <person name="Lightfoot D.J."/>
            <person name="Schmoeckel S.M."/>
            <person name="Li B."/>
            <person name="Borm T.J.A."/>
            <person name="Ohyanagi H."/>
            <person name="Mineta K."/>
            <person name="Michell C.T."/>
            <person name="Saber N."/>
            <person name="Kharbatia N.M."/>
            <person name="Rupper R.R."/>
            <person name="Sharp A.R."/>
            <person name="Dally N."/>
            <person name="Boughton B.A."/>
            <person name="Woo Y.H."/>
            <person name="Gao G."/>
            <person name="Schijlen E.G.W.M."/>
            <person name="Guo X."/>
            <person name="Momin A.A."/>
            <person name="Negrao S."/>
            <person name="Al-Babili S."/>
            <person name="Gehring C."/>
            <person name="Roessner U."/>
            <person name="Jung C."/>
            <person name="Murphy K."/>
            <person name="Arold S.T."/>
            <person name="Gojobori T."/>
            <person name="van der Linden C.G."/>
            <person name="van Loo E.N."/>
            <person name="Jellen E.N."/>
            <person name="Maughan P.J."/>
            <person name="Tester M."/>
        </authorList>
    </citation>
    <scope>NUCLEOTIDE SEQUENCE [LARGE SCALE GENOMIC DNA]</scope>
    <source>
        <strain evidence="2">cv. PI 614886</strain>
    </source>
</reference>
<dbReference type="Proteomes" id="UP000596660">
    <property type="component" value="Unplaced"/>
</dbReference>
<dbReference type="Gene3D" id="1.50.10.20">
    <property type="match status" value="1"/>
</dbReference>
<dbReference type="EnsemblPlants" id="AUR62007440-RA">
    <property type="protein sequence ID" value="AUR62007440-RA:cds"/>
    <property type="gene ID" value="AUR62007440"/>
</dbReference>
<dbReference type="GO" id="GO:0005811">
    <property type="term" value="C:lipid droplet"/>
    <property type="evidence" value="ECO:0007669"/>
    <property type="project" value="InterPro"/>
</dbReference>
<dbReference type="InterPro" id="IPR018333">
    <property type="entry name" value="Squalene_cyclase"/>
</dbReference>
<reference evidence="2" key="2">
    <citation type="submission" date="2021-03" db="UniProtKB">
        <authorList>
            <consortium name="EnsemblPlants"/>
        </authorList>
    </citation>
    <scope>IDENTIFICATION</scope>
</reference>
<evidence type="ECO:0008006" key="4">
    <source>
        <dbReference type="Google" id="ProtNLM"/>
    </source>
</evidence>
<proteinExistence type="inferred from homology"/>
<dbReference type="GO" id="GO:0016104">
    <property type="term" value="P:triterpenoid biosynthetic process"/>
    <property type="evidence" value="ECO:0007669"/>
    <property type="project" value="InterPro"/>
</dbReference>
<protein>
    <recommendedName>
        <fullName evidence="4">Squalene cyclase C-terminal domain-containing protein</fullName>
    </recommendedName>
</protein>